<evidence type="ECO:0000313" key="3">
    <source>
        <dbReference type="Proteomes" id="UP000679307"/>
    </source>
</evidence>
<dbReference type="EMBL" id="CP075371">
    <property type="protein sequence ID" value="QVT78506.1"/>
    <property type="molecule type" value="Genomic_DNA"/>
</dbReference>
<sequence length="155" mass="15972">MTSPTSPTPPPTTTIEVEESGWQRWASRLLPVLTFLVGLGLGALVVTAGQPAAEAPEASGGPSATPTGEAGEAGQETADTVVTLPGACEDAAETLTEATRLIDDVAGAVRDFRPDELVGLLDRLEDLDSEVRSQTAECSRVDISESASPEPSPSQ</sequence>
<dbReference type="Proteomes" id="UP000679307">
    <property type="component" value="Chromosome"/>
</dbReference>
<keyword evidence="3" id="KW-1185">Reference proteome</keyword>
<proteinExistence type="predicted"/>
<feature type="compositionally biased region" description="Low complexity" evidence="1">
    <location>
        <begin position="52"/>
        <end position="64"/>
    </location>
</feature>
<evidence type="ECO:0000256" key="1">
    <source>
        <dbReference type="SAM" id="MobiDB-lite"/>
    </source>
</evidence>
<reference evidence="2 3" key="1">
    <citation type="submission" date="2021-05" db="EMBL/GenBank/DDBJ databases">
        <title>Complete genome of Nocardioides aquaticus KCTC 9944T isolated from meromictic and hypersaline Ekho Lake, Antarctica.</title>
        <authorList>
            <person name="Hwang K."/>
            <person name="Kim K.M."/>
            <person name="Choe H."/>
        </authorList>
    </citation>
    <scope>NUCLEOTIDE SEQUENCE [LARGE SCALE GENOMIC DNA]</scope>
    <source>
        <strain evidence="2 3">KCTC 9944</strain>
    </source>
</reference>
<accession>A0ABX8EE00</accession>
<gene>
    <name evidence="2" type="ORF">ENKNEFLB_00883</name>
</gene>
<organism evidence="2 3">
    <name type="scientific">Nocardioides aquaticus</name>
    <dbReference type="NCBI Taxonomy" id="160826"/>
    <lineage>
        <taxon>Bacteria</taxon>
        <taxon>Bacillati</taxon>
        <taxon>Actinomycetota</taxon>
        <taxon>Actinomycetes</taxon>
        <taxon>Propionibacteriales</taxon>
        <taxon>Nocardioidaceae</taxon>
        <taxon>Nocardioides</taxon>
    </lineage>
</organism>
<dbReference type="RefSeq" id="WP_214058085.1">
    <property type="nucleotide sequence ID" value="NZ_BAAAHS010000002.1"/>
</dbReference>
<feature type="region of interest" description="Disordered" evidence="1">
    <location>
        <begin position="131"/>
        <end position="155"/>
    </location>
</feature>
<protein>
    <submittedName>
        <fullName evidence="2">Uncharacterized protein</fullName>
    </submittedName>
</protein>
<feature type="region of interest" description="Disordered" evidence="1">
    <location>
        <begin position="52"/>
        <end position="76"/>
    </location>
</feature>
<name>A0ABX8EE00_9ACTN</name>
<evidence type="ECO:0000313" key="2">
    <source>
        <dbReference type="EMBL" id="QVT78506.1"/>
    </source>
</evidence>